<keyword evidence="4" id="KW-1185">Reference proteome</keyword>
<sequence>MKFHLAFLIISIILIINIQNLNAQDSEVPDFDDVISEPKSNDNVIKGNNIHNQTQINGKTITTPSPTSSSGNIVFIGYFLNGYIFVQSLFILRRICNSFEILK</sequence>
<evidence type="ECO:0000256" key="1">
    <source>
        <dbReference type="SAM" id="Phobius"/>
    </source>
</evidence>
<evidence type="ECO:0000313" key="3">
    <source>
        <dbReference type="EMBL" id="KNC22745.1"/>
    </source>
</evidence>
<feature type="signal peptide" evidence="2">
    <location>
        <begin position="1"/>
        <end position="23"/>
    </location>
</feature>
<dbReference type="OrthoDB" id="8066824at2759"/>
<comment type="caution">
    <text evidence="3">The sequence shown here is derived from an EMBL/GenBank/DDBJ whole genome shotgun (WGS) entry which is preliminary data.</text>
</comment>
<dbReference type="EMBL" id="JRES01001455">
    <property type="protein sequence ID" value="KNC22745.1"/>
    <property type="molecule type" value="Genomic_DNA"/>
</dbReference>
<feature type="chain" id="PRO_5005534961" evidence="2">
    <location>
        <begin position="24"/>
        <end position="103"/>
    </location>
</feature>
<protein>
    <submittedName>
        <fullName evidence="3">Uncharacterized protein</fullName>
    </submittedName>
</protein>
<keyword evidence="1" id="KW-1133">Transmembrane helix</keyword>
<evidence type="ECO:0000313" key="4">
    <source>
        <dbReference type="Proteomes" id="UP000037069"/>
    </source>
</evidence>
<gene>
    <name evidence="3" type="ORF">FF38_04100</name>
</gene>
<keyword evidence="2" id="KW-0732">Signal</keyword>
<dbReference type="Proteomes" id="UP000037069">
    <property type="component" value="Unassembled WGS sequence"/>
</dbReference>
<accession>A0A0L0BRP0</accession>
<proteinExistence type="predicted"/>
<reference evidence="3 4" key="1">
    <citation type="journal article" date="2015" name="Nat. Commun.">
        <title>Lucilia cuprina genome unlocks parasitic fly biology to underpin future interventions.</title>
        <authorList>
            <person name="Anstead C.A."/>
            <person name="Korhonen P.K."/>
            <person name="Young N.D."/>
            <person name="Hall R.S."/>
            <person name="Jex A.R."/>
            <person name="Murali S.C."/>
            <person name="Hughes D.S."/>
            <person name="Lee S.F."/>
            <person name="Perry T."/>
            <person name="Stroehlein A.J."/>
            <person name="Ansell B.R."/>
            <person name="Breugelmans B."/>
            <person name="Hofmann A."/>
            <person name="Qu J."/>
            <person name="Dugan S."/>
            <person name="Lee S.L."/>
            <person name="Chao H."/>
            <person name="Dinh H."/>
            <person name="Han Y."/>
            <person name="Doddapaneni H.V."/>
            <person name="Worley K.C."/>
            <person name="Muzny D.M."/>
            <person name="Ioannidis P."/>
            <person name="Waterhouse R.M."/>
            <person name="Zdobnov E.M."/>
            <person name="James P.J."/>
            <person name="Bagnall N.H."/>
            <person name="Kotze A.C."/>
            <person name="Gibbs R.A."/>
            <person name="Richards S."/>
            <person name="Batterham P."/>
            <person name="Gasser R.B."/>
        </authorList>
    </citation>
    <scope>NUCLEOTIDE SEQUENCE [LARGE SCALE GENOMIC DNA]</scope>
    <source>
        <strain evidence="3 4">LS</strain>
        <tissue evidence="3">Full body</tissue>
    </source>
</reference>
<feature type="transmembrane region" description="Helical" evidence="1">
    <location>
        <begin position="73"/>
        <end position="92"/>
    </location>
</feature>
<name>A0A0L0BRP0_LUCCU</name>
<keyword evidence="1" id="KW-0472">Membrane</keyword>
<evidence type="ECO:0000256" key="2">
    <source>
        <dbReference type="SAM" id="SignalP"/>
    </source>
</evidence>
<dbReference type="AlphaFoldDB" id="A0A0L0BRP0"/>
<organism evidence="3 4">
    <name type="scientific">Lucilia cuprina</name>
    <name type="common">Green bottle fly</name>
    <name type="synonym">Australian sheep blowfly</name>
    <dbReference type="NCBI Taxonomy" id="7375"/>
    <lineage>
        <taxon>Eukaryota</taxon>
        <taxon>Metazoa</taxon>
        <taxon>Ecdysozoa</taxon>
        <taxon>Arthropoda</taxon>
        <taxon>Hexapoda</taxon>
        <taxon>Insecta</taxon>
        <taxon>Pterygota</taxon>
        <taxon>Neoptera</taxon>
        <taxon>Endopterygota</taxon>
        <taxon>Diptera</taxon>
        <taxon>Brachycera</taxon>
        <taxon>Muscomorpha</taxon>
        <taxon>Oestroidea</taxon>
        <taxon>Calliphoridae</taxon>
        <taxon>Luciliinae</taxon>
        <taxon>Lucilia</taxon>
    </lineage>
</organism>
<keyword evidence="1" id="KW-0812">Transmembrane</keyword>